<keyword evidence="3" id="KW-1185">Reference proteome</keyword>
<protein>
    <recommendedName>
        <fullName evidence="4">Polysaccharide lyase</fullName>
    </recommendedName>
</protein>
<reference evidence="3" key="1">
    <citation type="submission" date="2017-09" db="EMBL/GenBank/DDBJ databases">
        <authorList>
            <person name="Varghese N."/>
            <person name="Submissions S."/>
        </authorList>
    </citation>
    <scope>NUCLEOTIDE SEQUENCE [LARGE SCALE GENOMIC DNA]</scope>
    <source>
        <strain evidence="3">DSM 29961</strain>
    </source>
</reference>
<evidence type="ECO:0008006" key="4">
    <source>
        <dbReference type="Google" id="ProtNLM"/>
    </source>
</evidence>
<dbReference type="Proteomes" id="UP000219452">
    <property type="component" value="Unassembled WGS sequence"/>
</dbReference>
<gene>
    <name evidence="2" type="ORF">SAMN06269250_4107</name>
</gene>
<organism evidence="2 3">
    <name type="scientific">Spirosoma fluviale</name>
    <dbReference type="NCBI Taxonomy" id="1597977"/>
    <lineage>
        <taxon>Bacteria</taxon>
        <taxon>Pseudomonadati</taxon>
        <taxon>Bacteroidota</taxon>
        <taxon>Cytophagia</taxon>
        <taxon>Cytophagales</taxon>
        <taxon>Cytophagaceae</taxon>
        <taxon>Spirosoma</taxon>
    </lineage>
</organism>
<evidence type="ECO:0000313" key="3">
    <source>
        <dbReference type="Proteomes" id="UP000219452"/>
    </source>
</evidence>
<feature type="chain" id="PRO_5012380202" description="Polysaccharide lyase" evidence="1">
    <location>
        <begin position="22"/>
        <end position="327"/>
    </location>
</feature>
<dbReference type="AlphaFoldDB" id="A0A286GAZ3"/>
<feature type="signal peptide" evidence="1">
    <location>
        <begin position="1"/>
        <end position="21"/>
    </location>
</feature>
<sequence length="327" mass="37107">MTVHFYLLLFSILMASPFCCAQLATTTGELIFQTGFDGNSRVVKDVGSNDHGALLEYIDGIDTGVSPPANWQTDWQRIVKNGRMQLQYTGGDSTKRFARVIAEPGNPANKVLQFWLDDSWLASEGQKKARIQANIYGIKNGYTEFYQSVRVFLTADFNALKTYPHPISWCTLSEFWNNEWWVKGEPYGFRITLGIGKPSAGESELNFILNAENAGQKEVWHAEPTTSNVAVPIGKWFTMEYYFKEGNQTNGRFYLAITPEGQPRQVVYDITNFTHNTADPAPSGLTGYNPMKLYTSKELINHVKAQGKTLQIYWDDFKLWKYKRPGT</sequence>
<evidence type="ECO:0000256" key="1">
    <source>
        <dbReference type="SAM" id="SignalP"/>
    </source>
</evidence>
<dbReference type="EMBL" id="OCNH01000003">
    <property type="protein sequence ID" value="SOD92687.1"/>
    <property type="molecule type" value="Genomic_DNA"/>
</dbReference>
<dbReference type="RefSeq" id="WP_097127883.1">
    <property type="nucleotide sequence ID" value="NZ_OCNH01000003.1"/>
</dbReference>
<keyword evidence="1" id="KW-0732">Signal</keyword>
<evidence type="ECO:0000313" key="2">
    <source>
        <dbReference type="EMBL" id="SOD92687.1"/>
    </source>
</evidence>
<dbReference type="OrthoDB" id="931855at2"/>
<proteinExistence type="predicted"/>
<accession>A0A286GAZ3</accession>
<name>A0A286GAZ3_9BACT</name>